<keyword evidence="2" id="KW-0472">Membrane</keyword>
<feature type="compositionally biased region" description="Polar residues" evidence="1">
    <location>
        <begin position="51"/>
        <end position="62"/>
    </location>
</feature>
<dbReference type="RefSeq" id="WP_289596982.1">
    <property type="nucleotide sequence ID" value="NZ_JAUDBR010000013.1"/>
</dbReference>
<keyword evidence="2" id="KW-0812">Transmembrane</keyword>
<evidence type="ECO:0000313" key="4">
    <source>
        <dbReference type="Proteomes" id="UP001529257"/>
    </source>
</evidence>
<accession>A0ABT7TZJ0</accession>
<dbReference type="InterPro" id="IPR011047">
    <property type="entry name" value="Quinoprotein_ADH-like_sf"/>
</dbReference>
<name>A0ABT7TZJ0_ACTVI</name>
<reference evidence="3 4" key="2">
    <citation type="submission" date="2023-06" db="EMBL/GenBank/DDBJ databases">
        <authorList>
            <person name="Zeman M."/>
            <person name="Kubasova T."/>
            <person name="Jahodarova E."/>
            <person name="Nykrynova M."/>
            <person name="Rychlik I."/>
        </authorList>
    </citation>
    <scope>NUCLEOTIDE SEQUENCE [LARGE SCALE GENOMIC DNA]</scope>
    <source>
        <strain evidence="3 4">ET81</strain>
    </source>
</reference>
<gene>
    <name evidence="3" type="ORF">QUV91_09315</name>
</gene>
<comment type="caution">
    <text evidence="3">The sequence shown here is derived from an EMBL/GenBank/DDBJ whole genome shotgun (WGS) entry which is preliminary data.</text>
</comment>
<reference evidence="4" key="1">
    <citation type="submission" date="2023-06" db="EMBL/GenBank/DDBJ databases">
        <title>Identification and characterization of horizontal gene transfer across gut microbiota members of farm animals based on homology search.</title>
        <authorList>
            <person name="Zeman M."/>
            <person name="Kubasova T."/>
            <person name="Jahodarova E."/>
            <person name="Nykrynova M."/>
            <person name="Rychlik I."/>
        </authorList>
    </citation>
    <scope>NUCLEOTIDE SEQUENCE [LARGE SCALE GENOMIC DNA]</scope>
    <source>
        <strain evidence="4">ET81</strain>
    </source>
</reference>
<feature type="transmembrane region" description="Helical" evidence="2">
    <location>
        <begin position="253"/>
        <end position="276"/>
    </location>
</feature>
<evidence type="ECO:0000256" key="1">
    <source>
        <dbReference type="SAM" id="MobiDB-lite"/>
    </source>
</evidence>
<keyword evidence="2" id="KW-1133">Transmembrane helix</keyword>
<dbReference type="InterPro" id="IPR036259">
    <property type="entry name" value="MFS_trans_sf"/>
</dbReference>
<feature type="compositionally biased region" description="Polar residues" evidence="1">
    <location>
        <begin position="1"/>
        <end position="23"/>
    </location>
</feature>
<feature type="transmembrane region" description="Helical" evidence="2">
    <location>
        <begin position="88"/>
        <end position="109"/>
    </location>
</feature>
<dbReference type="InterPro" id="IPR015943">
    <property type="entry name" value="WD40/YVTN_repeat-like_dom_sf"/>
</dbReference>
<sequence length="732" mass="77390">MPSAPNTDDNGTDQPGTDPSTQPGAADSSDDASTAPDMEEAEAGADRNATEADQATTDTGESNGEAEGKNEGESFPPRGVLTMRALRWGGLFGAVVFGVTTLVLLLGFPDFGDPTPIMVILTTGPLLVGGTLVRLFLRMMDKKRPVLVTILTTIMAALGMAASAFVTLEWWDTYLKTGFSVLFLLTLAAMNLAITIPLSVTPLLHHLHSTMASASDPDSPSRWRRLHFKTGEKTSKGLPRYERVRVPRRTRRYLTALVIAPALTLGSAIVGTWALVNPVHHVTATSPADGSLTPPASLAPTATWTKEISSTELTTVAGAGGPILLTDEGIMALNPKDGSVLWSYEREHATFVPASSSTPNNRSLITSPDGKYVATRIRQHKFVASPPASDAAITLVFDALTGRIVFEHQGHGGTLQLTDSAVLDDDNAFSLTDGSQMWTLPEGSYVYYSGPAGHSSFIQRYSEDHTTNITPSGVEKAAVSITVFPQNNPAAEVEIQQILSEFTFEDGTVNDFSSFIEGWAARYTGEVDSSGNPMAEAISLDALAKVDGADAKTIPLGATSGINTEASHLSGSIVTYPVITADAASKRPHENARAATVFAPSTRTVTPASQDRSLAAARTGIVEVPAEDGSSSAALVIRPGDDSPGTTIPITPGSTFRSPQELADDNGIPAQPLFSRNSELERPTTVTRTPGVVIATLNVTELGYVHCSVGPQNDSQRCREAYQIFGLTGGQK</sequence>
<feature type="transmembrane region" description="Helical" evidence="2">
    <location>
        <begin position="146"/>
        <end position="168"/>
    </location>
</feature>
<dbReference type="Gene3D" id="2.130.10.10">
    <property type="entry name" value="YVTN repeat-like/Quinoprotein amine dehydrogenase"/>
    <property type="match status" value="1"/>
</dbReference>
<feature type="transmembrane region" description="Helical" evidence="2">
    <location>
        <begin position="180"/>
        <end position="204"/>
    </location>
</feature>
<organism evidence="3 4">
    <name type="scientific">Actinomyces viscosus</name>
    <dbReference type="NCBI Taxonomy" id="1656"/>
    <lineage>
        <taxon>Bacteria</taxon>
        <taxon>Bacillati</taxon>
        <taxon>Actinomycetota</taxon>
        <taxon>Actinomycetes</taxon>
        <taxon>Actinomycetales</taxon>
        <taxon>Actinomycetaceae</taxon>
        <taxon>Actinomyces</taxon>
    </lineage>
</organism>
<proteinExistence type="predicted"/>
<dbReference type="EMBL" id="JAUDBR010000013">
    <property type="protein sequence ID" value="MDM8077248.1"/>
    <property type="molecule type" value="Genomic_DNA"/>
</dbReference>
<feature type="transmembrane region" description="Helical" evidence="2">
    <location>
        <begin position="115"/>
        <end position="137"/>
    </location>
</feature>
<dbReference type="SUPFAM" id="SSF103473">
    <property type="entry name" value="MFS general substrate transporter"/>
    <property type="match status" value="1"/>
</dbReference>
<protein>
    <submittedName>
        <fullName evidence="3">MFS transporter</fullName>
    </submittedName>
</protein>
<evidence type="ECO:0000313" key="3">
    <source>
        <dbReference type="EMBL" id="MDM8077248.1"/>
    </source>
</evidence>
<feature type="region of interest" description="Disordered" evidence="1">
    <location>
        <begin position="1"/>
        <end position="77"/>
    </location>
</feature>
<evidence type="ECO:0000256" key="2">
    <source>
        <dbReference type="SAM" id="Phobius"/>
    </source>
</evidence>
<dbReference type="Proteomes" id="UP001529257">
    <property type="component" value="Unassembled WGS sequence"/>
</dbReference>
<keyword evidence="4" id="KW-1185">Reference proteome</keyword>
<dbReference type="SUPFAM" id="SSF50998">
    <property type="entry name" value="Quinoprotein alcohol dehydrogenase-like"/>
    <property type="match status" value="1"/>
</dbReference>